<comment type="caution">
    <text evidence="1">The sequence shown here is derived from an EMBL/GenBank/DDBJ whole genome shotgun (WGS) entry which is preliminary data.</text>
</comment>
<proteinExistence type="predicted"/>
<dbReference type="AlphaFoldDB" id="A0A645IXV2"/>
<accession>A0A645IXV2</accession>
<name>A0A645IXV2_9ZZZZ</name>
<organism evidence="1">
    <name type="scientific">bioreactor metagenome</name>
    <dbReference type="NCBI Taxonomy" id="1076179"/>
    <lineage>
        <taxon>unclassified sequences</taxon>
        <taxon>metagenomes</taxon>
        <taxon>ecological metagenomes</taxon>
    </lineage>
</organism>
<protein>
    <submittedName>
        <fullName evidence="1">Uncharacterized protein</fullName>
    </submittedName>
</protein>
<evidence type="ECO:0000313" key="1">
    <source>
        <dbReference type="EMBL" id="MPN56265.1"/>
    </source>
</evidence>
<sequence length="32" mass="3473">MAVASVGVKLVIEYKCLGMLEAVGEVFPEVKY</sequence>
<gene>
    <name evidence="1" type="ORF">SDC9_203951</name>
</gene>
<reference evidence="1" key="1">
    <citation type="submission" date="2019-08" db="EMBL/GenBank/DDBJ databases">
        <authorList>
            <person name="Kucharzyk K."/>
            <person name="Murdoch R.W."/>
            <person name="Higgins S."/>
            <person name="Loffler F."/>
        </authorList>
    </citation>
    <scope>NUCLEOTIDE SEQUENCE</scope>
</reference>
<dbReference type="EMBL" id="VSSQ01126404">
    <property type="protein sequence ID" value="MPN56265.1"/>
    <property type="molecule type" value="Genomic_DNA"/>
</dbReference>